<dbReference type="Pfam" id="PF03816">
    <property type="entry name" value="LytR_cpsA_psr"/>
    <property type="match status" value="1"/>
</dbReference>
<dbReference type="PANTHER" id="PTHR33392">
    <property type="entry name" value="POLYISOPRENYL-TEICHOIC ACID--PEPTIDOGLYCAN TEICHOIC ACID TRANSFERASE TAGU"/>
    <property type="match status" value="1"/>
</dbReference>
<comment type="caution">
    <text evidence="5">The sequence shown here is derived from an EMBL/GenBank/DDBJ whole genome shotgun (WGS) entry which is preliminary data.</text>
</comment>
<keyword evidence="3" id="KW-1133">Transmembrane helix</keyword>
<evidence type="ECO:0000256" key="2">
    <source>
        <dbReference type="SAM" id="MobiDB-lite"/>
    </source>
</evidence>
<dbReference type="PANTHER" id="PTHR33392:SF6">
    <property type="entry name" value="POLYISOPRENYL-TEICHOIC ACID--PEPTIDOGLYCAN TEICHOIC ACID TRANSFERASE TAGU"/>
    <property type="match status" value="1"/>
</dbReference>
<reference evidence="5" key="1">
    <citation type="submission" date="2022-08" db="EMBL/GenBank/DDBJ databases">
        <title>Corynebacterium sp. nov., isolated from clinical breast specimens.</title>
        <authorList>
            <person name="Zhang T."/>
        </authorList>
    </citation>
    <scope>NUCLEOTIDE SEQUENCE</scope>
    <source>
        <strain evidence="5">CCUG 57942</strain>
    </source>
</reference>
<feature type="transmembrane region" description="Helical" evidence="3">
    <location>
        <begin position="143"/>
        <end position="166"/>
    </location>
</feature>
<feature type="compositionally biased region" description="Low complexity" evidence="2">
    <location>
        <begin position="103"/>
        <end position="120"/>
    </location>
</feature>
<dbReference type="RefSeq" id="WP_269027686.1">
    <property type="nucleotide sequence ID" value="NZ_BAABDP010000022.1"/>
</dbReference>
<dbReference type="InterPro" id="IPR050922">
    <property type="entry name" value="LytR/CpsA/Psr_CW_biosynth"/>
</dbReference>
<protein>
    <submittedName>
        <fullName evidence="5">LCP family protein</fullName>
    </submittedName>
</protein>
<dbReference type="InterPro" id="IPR004474">
    <property type="entry name" value="LytR_CpsA_psr"/>
</dbReference>
<dbReference type="Proteomes" id="UP001071110">
    <property type="component" value="Unassembled WGS sequence"/>
</dbReference>
<feature type="compositionally biased region" description="Basic and acidic residues" evidence="2">
    <location>
        <begin position="8"/>
        <end position="31"/>
    </location>
</feature>
<feature type="region of interest" description="Disordered" evidence="2">
    <location>
        <begin position="1"/>
        <end position="142"/>
    </location>
</feature>
<feature type="compositionally biased region" description="Basic residues" evidence="2">
    <location>
        <begin position="130"/>
        <end position="142"/>
    </location>
</feature>
<evidence type="ECO:0000313" key="6">
    <source>
        <dbReference type="Proteomes" id="UP001071110"/>
    </source>
</evidence>
<sequence length="438" mass="47994">MSTTPHSNDPRDNAGEFVLGKDGKPLVDRYGRPIRRRTTASRRDPVARHPDEFTRVEPRARRVPSPGPQRVSPRVEPGHTVYEPPTAYEPRRAPEHPRRRPAQQRQAPRQAQQRQAQQRPAPEEVPLQVSKRRRKGPKERRKVKLPGCGAILALVIALLIGSVLIADARLNRTAAMPDQQISGTSGTNWLLVGSDSRTGLSDKDVERLGTGGDLGTVRTDTIMLMHLPLRGKPTLVSIPRDSYVPVPGYGYDKVNAAFSIGGPQLLVETVEQNTGLHVDRYAEIGMGGLAGVVDAAGGVEICVAEPIDDPLANINLQPGCQEMDGPTALGYVRTRATAQGDLDRVARQREFMTTLVTRVLSPSVYLNPFRMARLMWVTPTLLTVNSDDHAWNLARIVIALRGGLETETVPIGGFTDTEVGNVVLWDDTEAEALFASLR</sequence>
<keyword evidence="6" id="KW-1185">Reference proteome</keyword>
<dbReference type="AlphaFoldDB" id="A0A9Q4IH94"/>
<name>A0A9Q4IH94_9CORY</name>
<dbReference type="EMBL" id="JANRML010000006">
    <property type="protein sequence ID" value="MCZ2220926.1"/>
    <property type="molecule type" value="Genomic_DNA"/>
</dbReference>
<feature type="compositionally biased region" description="Basic and acidic residues" evidence="2">
    <location>
        <begin position="41"/>
        <end position="60"/>
    </location>
</feature>
<organism evidence="5 6">
    <name type="scientific">Corynebacterium pilbarense</name>
    <dbReference type="NCBI Taxonomy" id="1288393"/>
    <lineage>
        <taxon>Bacteria</taxon>
        <taxon>Bacillati</taxon>
        <taxon>Actinomycetota</taxon>
        <taxon>Actinomycetes</taxon>
        <taxon>Mycobacteriales</taxon>
        <taxon>Corynebacteriaceae</taxon>
        <taxon>Corynebacterium</taxon>
    </lineage>
</organism>
<evidence type="ECO:0000256" key="1">
    <source>
        <dbReference type="ARBA" id="ARBA00006068"/>
    </source>
</evidence>
<proteinExistence type="inferred from homology"/>
<evidence type="ECO:0000259" key="4">
    <source>
        <dbReference type="Pfam" id="PF03816"/>
    </source>
</evidence>
<feature type="domain" description="Cell envelope-related transcriptional attenuator" evidence="4">
    <location>
        <begin position="218"/>
        <end position="359"/>
    </location>
</feature>
<gene>
    <name evidence="5" type="ORF">NUW87_05985</name>
</gene>
<keyword evidence="3" id="KW-0472">Membrane</keyword>
<dbReference type="NCBIfam" id="TIGR00350">
    <property type="entry name" value="lytR_cpsA_psr"/>
    <property type="match status" value="1"/>
</dbReference>
<evidence type="ECO:0000256" key="3">
    <source>
        <dbReference type="SAM" id="Phobius"/>
    </source>
</evidence>
<comment type="similarity">
    <text evidence="1">Belongs to the LytR/CpsA/Psr (LCP) family.</text>
</comment>
<accession>A0A9Q4IH94</accession>
<dbReference type="Gene3D" id="3.40.630.190">
    <property type="entry name" value="LCP protein"/>
    <property type="match status" value="1"/>
</dbReference>
<evidence type="ECO:0000313" key="5">
    <source>
        <dbReference type="EMBL" id="MCZ2220926.1"/>
    </source>
</evidence>
<keyword evidence="3" id="KW-0812">Transmembrane</keyword>